<keyword evidence="11" id="KW-1185">Reference proteome</keyword>
<feature type="domain" description="ABC transmembrane type-1" evidence="9">
    <location>
        <begin position="126"/>
        <end position="314"/>
    </location>
</feature>
<keyword evidence="4 7" id="KW-0812">Transmembrane</keyword>
<evidence type="ECO:0000256" key="2">
    <source>
        <dbReference type="ARBA" id="ARBA00022448"/>
    </source>
</evidence>
<sequence>MEPTTIDEPARTAATPAQQHNPHNLRINLAPPLPAMRPAVPAPASAVTRRPGSQALRRYLRNPAAMAGAILLLLIVLMALAAPYWYPGDPLDMVAQPLLWPGQDTQYWLGTDSLGRDMLAGVMHGARASLLIGVAAAAVGLSIGTLAGACAGYFGGRIDSALVRLMELFQATPSFLLMIVIVSIVPPTIGIIALTIGITSWTTVARLVRAEFRSLKQRDFVLAARSLGYSDSRIIFVEILPNALPPIIVTTSVMVASAILMESALSFLGLGDPNRVSWGSLIGSGRDMLRSAWYLTAIPGSAIIVAVLSLNLVGDGLNDALNPRLRSRSE</sequence>
<feature type="transmembrane region" description="Helical" evidence="7">
    <location>
        <begin position="292"/>
        <end position="313"/>
    </location>
</feature>
<dbReference type="Proteomes" id="UP000027604">
    <property type="component" value="Chromosome I"/>
</dbReference>
<keyword evidence="3" id="KW-1003">Cell membrane</keyword>
<comment type="similarity">
    <text evidence="7">Belongs to the binding-protein-dependent transport system permease family.</text>
</comment>
<feature type="transmembrane region" description="Helical" evidence="7">
    <location>
        <begin position="128"/>
        <end position="154"/>
    </location>
</feature>
<dbReference type="AlphaFoldDB" id="W0VA58"/>
<evidence type="ECO:0000256" key="6">
    <source>
        <dbReference type="ARBA" id="ARBA00023136"/>
    </source>
</evidence>
<dbReference type="Pfam" id="PF12911">
    <property type="entry name" value="OppC_N"/>
    <property type="match status" value="1"/>
</dbReference>
<dbReference type="GO" id="GO:0005886">
    <property type="term" value="C:plasma membrane"/>
    <property type="evidence" value="ECO:0007669"/>
    <property type="project" value="UniProtKB-SubCell"/>
</dbReference>
<dbReference type="CDD" id="cd06261">
    <property type="entry name" value="TM_PBP2"/>
    <property type="match status" value="1"/>
</dbReference>
<name>W0VA58_9BURK</name>
<dbReference type="PANTHER" id="PTHR43386">
    <property type="entry name" value="OLIGOPEPTIDE TRANSPORT SYSTEM PERMEASE PROTEIN APPC"/>
    <property type="match status" value="1"/>
</dbReference>
<dbReference type="KEGG" id="jag:GJA_3843"/>
<protein>
    <submittedName>
        <fullName evidence="10">Binding--dependent transport system inner membrane component family protein</fullName>
    </submittedName>
</protein>
<dbReference type="InterPro" id="IPR035906">
    <property type="entry name" value="MetI-like_sf"/>
</dbReference>
<dbReference type="InterPro" id="IPR000515">
    <property type="entry name" value="MetI-like"/>
</dbReference>
<dbReference type="eggNOG" id="COG1173">
    <property type="taxonomic scope" value="Bacteria"/>
</dbReference>
<dbReference type="SUPFAM" id="SSF161098">
    <property type="entry name" value="MetI-like"/>
    <property type="match status" value="1"/>
</dbReference>
<gene>
    <name evidence="10" type="ORF">GJA_3843</name>
</gene>
<dbReference type="HOGENOM" id="CLU_028518_1_1_4"/>
<dbReference type="PROSITE" id="PS50928">
    <property type="entry name" value="ABC_TM1"/>
    <property type="match status" value="1"/>
</dbReference>
<evidence type="ECO:0000256" key="7">
    <source>
        <dbReference type="RuleBase" id="RU363032"/>
    </source>
</evidence>
<keyword evidence="5 7" id="KW-1133">Transmembrane helix</keyword>
<evidence type="ECO:0000259" key="9">
    <source>
        <dbReference type="PROSITE" id="PS50928"/>
    </source>
</evidence>
<evidence type="ECO:0000256" key="8">
    <source>
        <dbReference type="SAM" id="MobiDB-lite"/>
    </source>
</evidence>
<evidence type="ECO:0000313" key="11">
    <source>
        <dbReference type="Proteomes" id="UP000027604"/>
    </source>
</evidence>
<dbReference type="EMBL" id="HG322949">
    <property type="protein sequence ID" value="CDG84455.1"/>
    <property type="molecule type" value="Genomic_DNA"/>
</dbReference>
<feature type="transmembrane region" description="Helical" evidence="7">
    <location>
        <begin position="247"/>
        <end position="271"/>
    </location>
</feature>
<dbReference type="PANTHER" id="PTHR43386:SF1">
    <property type="entry name" value="D,D-DIPEPTIDE TRANSPORT SYSTEM PERMEASE PROTEIN DDPC-RELATED"/>
    <property type="match status" value="1"/>
</dbReference>
<evidence type="ECO:0000313" key="10">
    <source>
        <dbReference type="EMBL" id="CDG84455.1"/>
    </source>
</evidence>
<proteinExistence type="inferred from homology"/>
<organism evidence="10 11">
    <name type="scientific">Janthinobacterium agaricidamnosum NBRC 102515 = DSM 9628</name>
    <dbReference type="NCBI Taxonomy" id="1349767"/>
    <lineage>
        <taxon>Bacteria</taxon>
        <taxon>Pseudomonadati</taxon>
        <taxon>Pseudomonadota</taxon>
        <taxon>Betaproteobacteria</taxon>
        <taxon>Burkholderiales</taxon>
        <taxon>Oxalobacteraceae</taxon>
        <taxon>Janthinobacterium</taxon>
    </lineage>
</organism>
<comment type="subcellular location">
    <subcellularLocation>
        <location evidence="1 7">Cell membrane</location>
        <topology evidence="1 7">Multi-pass membrane protein</topology>
    </subcellularLocation>
</comment>
<accession>W0VA58</accession>
<feature type="transmembrane region" description="Helical" evidence="7">
    <location>
        <begin position="64"/>
        <end position="86"/>
    </location>
</feature>
<dbReference type="STRING" id="1349767.GJA_3843"/>
<dbReference type="PATRIC" id="fig|1349767.4.peg.432"/>
<reference evidence="10 11" key="1">
    <citation type="journal article" date="2015" name="Genome Announc.">
        <title>Genome Sequence of Mushroom Soft-Rot Pathogen Janthinobacterium agaricidamnosum.</title>
        <authorList>
            <person name="Graupner K."/>
            <person name="Lackner G."/>
            <person name="Hertweck C."/>
        </authorList>
    </citation>
    <scope>NUCLEOTIDE SEQUENCE [LARGE SCALE GENOMIC DNA]</scope>
    <source>
        <strain evidence="11">NBRC 102515 / DSM 9628</strain>
    </source>
</reference>
<evidence type="ECO:0000256" key="5">
    <source>
        <dbReference type="ARBA" id="ARBA00022989"/>
    </source>
</evidence>
<dbReference type="Pfam" id="PF00528">
    <property type="entry name" value="BPD_transp_1"/>
    <property type="match status" value="1"/>
</dbReference>
<dbReference type="InterPro" id="IPR025966">
    <property type="entry name" value="OppC_N"/>
</dbReference>
<keyword evidence="6 7" id="KW-0472">Membrane</keyword>
<evidence type="ECO:0000256" key="1">
    <source>
        <dbReference type="ARBA" id="ARBA00004651"/>
    </source>
</evidence>
<dbReference type="InterPro" id="IPR050366">
    <property type="entry name" value="BP-dependent_transpt_permease"/>
</dbReference>
<dbReference type="Gene3D" id="1.10.3720.10">
    <property type="entry name" value="MetI-like"/>
    <property type="match status" value="1"/>
</dbReference>
<feature type="transmembrane region" description="Helical" evidence="7">
    <location>
        <begin position="175"/>
        <end position="198"/>
    </location>
</feature>
<feature type="region of interest" description="Disordered" evidence="8">
    <location>
        <begin position="1"/>
        <end position="25"/>
    </location>
</feature>
<evidence type="ECO:0000256" key="4">
    <source>
        <dbReference type="ARBA" id="ARBA00022692"/>
    </source>
</evidence>
<keyword evidence="2 7" id="KW-0813">Transport</keyword>
<evidence type="ECO:0000256" key="3">
    <source>
        <dbReference type="ARBA" id="ARBA00022475"/>
    </source>
</evidence>
<dbReference type="GO" id="GO:0055085">
    <property type="term" value="P:transmembrane transport"/>
    <property type="evidence" value="ECO:0007669"/>
    <property type="project" value="InterPro"/>
</dbReference>